<reference evidence="1 2" key="1">
    <citation type="submission" date="2020-12" db="EMBL/GenBank/DDBJ databases">
        <title>Sulforoseuscoccus oceanibium gen. nov., sp. nov., a representative of the phylum Verrucomicrobia with special cytoplasmic membrane, and proposal of Sulforoseuscoccusaceae fam. nov.</title>
        <authorList>
            <person name="Xi F."/>
        </authorList>
    </citation>
    <scope>NUCLEOTIDE SEQUENCE [LARGE SCALE GENOMIC DNA]</scope>
    <source>
        <strain evidence="1 2">T37</strain>
    </source>
</reference>
<dbReference type="RefSeq" id="WP_164363909.1">
    <property type="nucleotide sequence ID" value="NZ_CP066776.1"/>
</dbReference>
<accession>A0A6B3LA97</accession>
<proteinExistence type="predicted"/>
<evidence type="ECO:0000313" key="1">
    <source>
        <dbReference type="EMBL" id="QQL45299.1"/>
    </source>
</evidence>
<protein>
    <submittedName>
        <fullName evidence="1">YbjN domain-containing protein</fullName>
    </submittedName>
</protein>
<dbReference type="AlphaFoldDB" id="A0A6B3LA97"/>
<dbReference type="InterPro" id="IPR019660">
    <property type="entry name" value="Put_sensory_transdc_reg_YbjN"/>
</dbReference>
<sequence>MAEDSQLLQLVTSALTKAGWSFARVDNPDQEVLRMDFDAHHTRVPITIQIFGPIGAVAVVAEDNHNTPPEVREKLAELLMRTNLQLTIGAFEMNWDNLRTYFRITNVFNTAAGMDQALPGMVSAAVAELDRMTPQIAELIKAKDTIDQFDIGRLMRREDYLPDPENTSPSGLELE</sequence>
<keyword evidence="2" id="KW-1185">Reference proteome</keyword>
<name>A0A6B3LA97_9BACT</name>
<organism evidence="1 2">
    <name type="scientific">Sulfuriroseicoccus oceanibius</name>
    <dbReference type="NCBI Taxonomy" id="2707525"/>
    <lineage>
        <taxon>Bacteria</taxon>
        <taxon>Pseudomonadati</taxon>
        <taxon>Verrucomicrobiota</taxon>
        <taxon>Verrucomicrobiia</taxon>
        <taxon>Verrucomicrobiales</taxon>
        <taxon>Verrucomicrobiaceae</taxon>
        <taxon>Sulfuriroseicoccus</taxon>
    </lineage>
</organism>
<evidence type="ECO:0000313" key="2">
    <source>
        <dbReference type="Proteomes" id="UP000475117"/>
    </source>
</evidence>
<dbReference type="KEGG" id="soa:G3M56_001550"/>
<dbReference type="Proteomes" id="UP000475117">
    <property type="component" value="Chromosome"/>
</dbReference>
<gene>
    <name evidence="1" type="ORF">G3M56_001550</name>
</gene>
<dbReference type="Pfam" id="PF10722">
    <property type="entry name" value="YbjN"/>
    <property type="match status" value="1"/>
</dbReference>
<dbReference type="EMBL" id="CP066776">
    <property type="protein sequence ID" value="QQL45299.1"/>
    <property type="molecule type" value="Genomic_DNA"/>
</dbReference>